<proteinExistence type="predicted"/>
<feature type="transmembrane region" description="Helical" evidence="1">
    <location>
        <begin position="214"/>
        <end position="231"/>
    </location>
</feature>
<feature type="transmembrane region" description="Helical" evidence="1">
    <location>
        <begin position="266"/>
        <end position="293"/>
    </location>
</feature>
<gene>
    <name evidence="2" type="ORF">KP004_07870</name>
</gene>
<feature type="transmembrane region" description="Helical" evidence="1">
    <location>
        <begin position="65"/>
        <end position="84"/>
    </location>
</feature>
<feature type="transmembrane region" description="Helical" evidence="1">
    <location>
        <begin position="6"/>
        <end position="27"/>
    </location>
</feature>
<dbReference type="EMBL" id="CP076723">
    <property type="protein sequence ID" value="QWV95084.1"/>
    <property type="molecule type" value="Genomic_DNA"/>
</dbReference>
<protein>
    <recommendedName>
        <fullName evidence="4">Glycosyltransferase RgtA/B/C/D-like domain-containing protein</fullName>
    </recommendedName>
</protein>
<accession>A0ABX8JBY4</accession>
<feature type="transmembrane region" description="Helical" evidence="1">
    <location>
        <begin position="373"/>
        <end position="390"/>
    </location>
</feature>
<keyword evidence="1" id="KW-0812">Transmembrane</keyword>
<feature type="transmembrane region" description="Helical" evidence="1">
    <location>
        <begin position="39"/>
        <end position="59"/>
    </location>
</feature>
<evidence type="ECO:0000313" key="2">
    <source>
        <dbReference type="EMBL" id="QWV95084.1"/>
    </source>
</evidence>
<evidence type="ECO:0000256" key="1">
    <source>
        <dbReference type="SAM" id="Phobius"/>
    </source>
</evidence>
<evidence type="ECO:0000313" key="3">
    <source>
        <dbReference type="Proteomes" id="UP000683557"/>
    </source>
</evidence>
<name>A0ABX8JBY4_9BACT</name>
<organism evidence="2 3">
    <name type="scientific">Geomonas oryzisoli</name>
    <dbReference type="NCBI Taxonomy" id="2847992"/>
    <lineage>
        <taxon>Bacteria</taxon>
        <taxon>Pseudomonadati</taxon>
        <taxon>Thermodesulfobacteriota</taxon>
        <taxon>Desulfuromonadia</taxon>
        <taxon>Geobacterales</taxon>
        <taxon>Geobacteraceae</taxon>
        <taxon>Geomonas</taxon>
    </lineage>
</organism>
<sequence>MIFAVSALFLYLCGLGLLVTLCGTLPLGRQTATGERFPALAALVLVSGLHFDYLLQLLLKGVDPALAAGAFFSVAGLVIGFVFLRARVPGTGAASAGASGSRDVVKWGVFAALFVMFAAPIVQEPILAWDARSIWFFHGKIIYFNGALDRAGFTPAAVCFSHPDYPKLVPVLSAQLARFAGSWDDFLPKASLLALLLPALLALFSFWERARLSFLFLAGLFLFGVQGELLWNGLMDGYLALYAGLALLFLGRWFERGERGDAWCAAAFLGVVLNLKNEGMVYVVVAASVFFVLVWMRDRSLHRLRLLFADRRFWLQVGLPAACFLVWTFKKRSWGLVNDLDLGVRSLGRIGAHVQAGALGTVAQALLVDALLWKALLLFFAVAGTARLARVRVPFQVWIFLAVSFCYFLAVFAVYLATPADLAWHLETSAARTVLPVMSGLVAAVYVILGVIEAPPRTQEGEGDLE</sequence>
<keyword evidence="3" id="KW-1185">Reference proteome</keyword>
<dbReference type="Proteomes" id="UP000683557">
    <property type="component" value="Chromosome"/>
</dbReference>
<feature type="transmembrane region" description="Helical" evidence="1">
    <location>
        <begin position="313"/>
        <end position="329"/>
    </location>
</feature>
<feature type="transmembrane region" description="Helical" evidence="1">
    <location>
        <begin position="430"/>
        <end position="452"/>
    </location>
</feature>
<feature type="transmembrane region" description="Helical" evidence="1">
    <location>
        <begin position="104"/>
        <end position="122"/>
    </location>
</feature>
<keyword evidence="1" id="KW-1133">Transmembrane helix</keyword>
<reference evidence="2 3" key="1">
    <citation type="submission" date="2021-06" db="EMBL/GenBank/DDBJ databases">
        <title>Gemonas diversity in paddy soil.</title>
        <authorList>
            <person name="Liu G."/>
        </authorList>
    </citation>
    <scope>NUCLEOTIDE SEQUENCE [LARGE SCALE GENOMIC DNA]</scope>
    <source>
        <strain evidence="2 3">RG10</strain>
    </source>
</reference>
<evidence type="ECO:0008006" key="4">
    <source>
        <dbReference type="Google" id="ProtNLM"/>
    </source>
</evidence>
<dbReference type="RefSeq" id="WP_216801785.1">
    <property type="nucleotide sequence ID" value="NZ_CP076723.1"/>
</dbReference>
<feature type="transmembrane region" description="Helical" evidence="1">
    <location>
        <begin position="186"/>
        <end position="207"/>
    </location>
</feature>
<feature type="transmembrane region" description="Helical" evidence="1">
    <location>
        <begin position="397"/>
        <end position="418"/>
    </location>
</feature>
<keyword evidence="1" id="KW-0472">Membrane</keyword>